<evidence type="ECO:0000313" key="1">
    <source>
        <dbReference type="EMBL" id="QSE92719.1"/>
    </source>
</evidence>
<dbReference type="InterPro" id="IPR036291">
    <property type="entry name" value="NAD(P)-bd_dom_sf"/>
</dbReference>
<evidence type="ECO:0000313" key="2">
    <source>
        <dbReference type="Proteomes" id="UP000662986"/>
    </source>
</evidence>
<sequence>MINNDATYSMFFPQAENLSQEEVATGFIHMNGLRVPWVEPIDVSNAVLYRVSDDARYVTGTTHVLDAGGSAPYRIPHSEEAPDVEACVSVRQARGAYTQSGTITARPNTSPRERRS</sequence>
<dbReference type="EMBL" id="CP070619">
    <property type="protein sequence ID" value="QSE92719.1"/>
    <property type="molecule type" value="Genomic_DNA"/>
</dbReference>
<reference evidence="1 2" key="2">
    <citation type="journal article" date="2022" name="Arch. Microbiol.">
        <title>Rhodococcus pseudokoreensis sp. nov. isolated from the rhizosphere of young M26 apple rootstocks.</title>
        <authorList>
            <person name="Kampfer P."/>
            <person name="Glaeser S.P."/>
            <person name="Blom J."/>
            <person name="Wolf J."/>
            <person name="Benning S."/>
            <person name="Schloter M."/>
            <person name="Neumann-Schaal M."/>
        </authorList>
    </citation>
    <scope>NUCLEOTIDE SEQUENCE [LARGE SCALE GENOMIC DNA]</scope>
    <source>
        <strain evidence="1 2">R79</strain>
    </source>
</reference>
<evidence type="ECO:0008006" key="3">
    <source>
        <dbReference type="Google" id="ProtNLM"/>
    </source>
</evidence>
<dbReference type="Proteomes" id="UP000662986">
    <property type="component" value="Chromosome"/>
</dbReference>
<name>A0A974W7U3_9NOCA</name>
<proteinExistence type="predicted"/>
<reference evidence="1 2" key="1">
    <citation type="journal article" date="2021" name="Microbiol. Resour. Announc.">
        <title>Complete Genome Sequences of Two Rhodococcus sp. Strains with Large and Linear Chromosomes, Isolated from Apple Rhizosphere.</title>
        <authorList>
            <person name="Benning S."/>
            <person name="Brugnone N."/>
            <person name="Siani R."/>
            <person name="Kublik S."/>
            <person name="Schloter M."/>
            <person name="Rad V."/>
        </authorList>
    </citation>
    <scope>NUCLEOTIDE SEQUENCE [LARGE SCALE GENOMIC DNA]</scope>
    <source>
        <strain evidence="1 2">R79</strain>
    </source>
</reference>
<protein>
    <recommendedName>
        <fullName evidence="3">Enoyl-(Acyl carrier protein) reductase</fullName>
    </recommendedName>
</protein>
<organism evidence="1 2">
    <name type="scientific">Rhodococcus pseudokoreensis</name>
    <dbReference type="NCBI Taxonomy" id="2811421"/>
    <lineage>
        <taxon>Bacteria</taxon>
        <taxon>Bacillati</taxon>
        <taxon>Actinomycetota</taxon>
        <taxon>Actinomycetes</taxon>
        <taxon>Mycobacteriales</taxon>
        <taxon>Nocardiaceae</taxon>
        <taxon>Rhodococcus</taxon>
    </lineage>
</organism>
<dbReference type="RefSeq" id="WP_206009171.1">
    <property type="nucleotide sequence ID" value="NZ_CP070619.1"/>
</dbReference>
<gene>
    <name evidence="1" type="ORF">JWS13_30985</name>
</gene>
<accession>A0A974W7U3</accession>
<dbReference type="SUPFAM" id="SSF51735">
    <property type="entry name" value="NAD(P)-binding Rossmann-fold domains"/>
    <property type="match status" value="1"/>
</dbReference>
<keyword evidence="2" id="KW-1185">Reference proteome</keyword>
<dbReference type="Gene3D" id="3.40.50.720">
    <property type="entry name" value="NAD(P)-binding Rossmann-like Domain"/>
    <property type="match status" value="1"/>
</dbReference>